<sequence>METYFSANPRATKKLAGGWAASLRPGEIVALIGELGAGKTVFTQGLAAALGVQKNITSPTFTLLKIYPARRQGIKRLVHIDAYRLKTSADLDSTGWLDYLDDPAGLVVVEWADKIKHPRLRRARIVRLAVQGQGRLISFS</sequence>
<dbReference type="GO" id="GO:0005737">
    <property type="term" value="C:cytoplasm"/>
    <property type="evidence" value="ECO:0007669"/>
    <property type="project" value="UniProtKB-SubCell"/>
</dbReference>
<accession>A0A2G9ZLH5</accession>
<evidence type="ECO:0000256" key="9">
    <source>
        <dbReference type="ARBA" id="ARBA00022842"/>
    </source>
</evidence>
<keyword evidence="4" id="KW-0963">Cytoplasm</keyword>
<comment type="similarity">
    <text evidence="2">Belongs to the TsaE family.</text>
</comment>
<evidence type="ECO:0000313" key="12">
    <source>
        <dbReference type="Proteomes" id="UP000230729"/>
    </source>
</evidence>
<evidence type="ECO:0000256" key="10">
    <source>
        <dbReference type="ARBA" id="ARBA00032441"/>
    </source>
</evidence>
<dbReference type="InterPro" id="IPR003442">
    <property type="entry name" value="T6A_TsaE"/>
</dbReference>
<comment type="subcellular location">
    <subcellularLocation>
        <location evidence="1">Cytoplasm</location>
    </subcellularLocation>
</comment>
<keyword evidence="6" id="KW-0479">Metal-binding</keyword>
<keyword evidence="7" id="KW-0547">Nucleotide-binding</keyword>
<dbReference type="PANTHER" id="PTHR33540:SF2">
    <property type="entry name" value="TRNA THREONYLCARBAMOYLADENOSINE BIOSYNTHESIS PROTEIN TSAE"/>
    <property type="match status" value="1"/>
</dbReference>
<dbReference type="SUPFAM" id="SSF52540">
    <property type="entry name" value="P-loop containing nucleoside triphosphate hydrolases"/>
    <property type="match status" value="1"/>
</dbReference>
<dbReference type="InterPro" id="IPR027417">
    <property type="entry name" value="P-loop_NTPase"/>
</dbReference>
<evidence type="ECO:0000256" key="4">
    <source>
        <dbReference type="ARBA" id="ARBA00022490"/>
    </source>
</evidence>
<keyword evidence="5" id="KW-0819">tRNA processing</keyword>
<dbReference type="GO" id="GO:0005524">
    <property type="term" value="F:ATP binding"/>
    <property type="evidence" value="ECO:0007669"/>
    <property type="project" value="UniProtKB-KW"/>
</dbReference>
<dbReference type="GO" id="GO:0016740">
    <property type="term" value="F:transferase activity"/>
    <property type="evidence" value="ECO:0007669"/>
    <property type="project" value="UniProtKB-KW"/>
</dbReference>
<proteinExistence type="inferred from homology"/>
<dbReference type="Gene3D" id="3.40.50.300">
    <property type="entry name" value="P-loop containing nucleotide triphosphate hydrolases"/>
    <property type="match status" value="1"/>
</dbReference>
<dbReference type="GO" id="GO:0046872">
    <property type="term" value="F:metal ion binding"/>
    <property type="evidence" value="ECO:0007669"/>
    <property type="project" value="UniProtKB-KW"/>
</dbReference>
<keyword evidence="11" id="KW-0808">Transferase</keyword>
<dbReference type="Proteomes" id="UP000230729">
    <property type="component" value="Unassembled WGS sequence"/>
</dbReference>
<name>A0A2G9ZLH5_9BACT</name>
<dbReference type="GO" id="GO:0002949">
    <property type="term" value="P:tRNA threonylcarbamoyladenosine modification"/>
    <property type="evidence" value="ECO:0007669"/>
    <property type="project" value="InterPro"/>
</dbReference>
<reference evidence="11 12" key="1">
    <citation type="submission" date="2017-09" db="EMBL/GenBank/DDBJ databases">
        <title>Depth-based differentiation of microbial function through sediment-hosted aquifers and enrichment of novel symbionts in the deep terrestrial subsurface.</title>
        <authorList>
            <person name="Probst A.J."/>
            <person name="Ladd B."/>
            <person name="Jarett J.K."/>
            <person name="Geller-Mcgrath D.E."/>
            <person name="Sieber C.M."/>
            <person name="Emerson J.B."/>
            <person name="Anantharaman K."/>
            <person name="Thomas B.C."/>
            <person name="Malmstrom R."/>
            <person name="Stieglmeier M."/>
            <person name="Klingl A."/>
            <person name="Woyke T."/>
            <person name="Ryan C.M."/>
            <person name="Banfield J.F."/>
        </authorList>
    </citation>
    <scope>NUCLEOTIDE SEQUENCE [LARGE SCALE GENOMIC DNA]</scope>
    <source>
        <strain evidence="11">CG23_combo_of_CG06-09_8_20_14_all_49_15</strain>
    </source>
</reference>
<evidence type="ECO:0000256" key="6">
    <source>
        <dbReference type="ARBA" id="ARBA00022723"/>
    </source>
</evidence>
<evidence type="ECO:0000256" key="7">
    <source>
        <dbReference type="ARBA" id="ARBA00022741"/>
    </source>
</evidence>
<protein>
    <recommendedName>
        <fullName evidence="3">tRNA threonylcarbamoyladenosine biosynthesis protein TsaE</fullName>
    </recommendedName>
    <alternativeName>
        <fullName evidence="10">t(6)A37 threonylcarbamoyladenosine biosynthesis protein TsaE</fullName>
    </alternativeName>
</protein>
<dbReference type="EMBL" id="PCSD01000028">
    <property type="protein sequence ID" value="PIP34002.1"/>
    <property type="molecule type" value="Genomic_DNA"/>
</dbReference>
<dbReference type="PANTHER" id="PTHR33540">
    <property type="entry name" value="TRNA THREONYLCARBAMOYLADENOSINE BIOSYNTHESIS PROTEIN TSAE"/>
    <property type="match status" value="1"/>
</dbReference>
<dbReference type="AlphaFoldDB" id="A0A2G9ZLH5"/>
<comment type="caution">
    <text evidence="11">The sequence shown here is derived from an EMBL/GenBank/DDBJ whole genome shotgun (WGS) entry which is preliminary data.</text>
</comment>
<evidence type="ECO:0000256" key="3">
    <source>
        <dbReference type="ARBA" id="ARBA00019010"/>
    </source>
</evidence>
<organism evidence="11 12">
    <name type="scientific">Candidatus Falkowbacteria bacterium CG23_combo_of_CG06-09_8_20_14_all_49_15</name>
    <dbReference type="NCBI Taxonomy" id="1974572"/>
    <lineage>
        <taxon>Bacteria</taxon>
        <taxon>Candidatus Falkowiibacteriota</taxon>
    </lineage>
</organism>
<keyword evidence="8" id="KW-0067">ATP-binding</keyword>
<evidence type="ECO:0000313" key="11">
    <source>
        <dbReference type="EMBL" id="PIP34002.1"/>
    </source>
</evidence>
<evidence type="ECO:0000256" key="8">
    <source>
        <dbReference type="ARBA" id="ARBA00022840"/>
    </source>
</evidence>
<evidence type="ECO:0000256" key="5">
    <source>
        <dbReference type="ARBA" id="ARBA00022694"/>
    </source>
</evidence>
<dbReference type="Pfam" id="PF02367">
    <property type="entry name" value="TsaE"/>
    <property type="match status" value="1"/>
</dbReference>
<keyword evidence="9" id="KW-0460">Magnesium</keyword>
<gene>
    <name evidence="11" type="ORF">COX22_01355</name>
</gene>
<evidence type="ECO:0000256" key="2">
    <source>
        <dbReference type="ARBA" id="ARBA00007599"/>
    </source>
</evidence>
<dbReference type="NCBIfam" id="TIGR00150">
    <property type="entry name" value="T6A_YjeE"/>
    <property type="match status" value="1"/>
</dbReference>
<evidence type="ECO:0000256" key="1">
    <source>
        <dbReference type="ARBA" id="ARBA00004496"/>
    </source>
</evidence>